<sequence>MKKNFFSGFGAGILTTALVLGLGVSAFAASRNITVDDNIRVTINGAVFSPKDANGKAVDLFSYNGTTYAPVRAICEAAGLQVEYDSATYTAVLTTADRVAASDPNSGSYIGADKAKSIALADAGVNAADAVFLKAKLDRDDGRVEYEVEFYSGSKEYDYDIDALTGSILSRDWELDDYYLGGAHNSGTATGSTGSSANPDVITAEEAKAIAKAKAPSTATVVKCELDKDDGRWVYELELRDGRTEYECDINAVTGVILDWEVDHD</sequence>
<organism evidence="3 4">
    <name type="scientific">Pseudoflavonifractor intestinihominis</name>
    <dbReference type="NCBI Taxonomy" id="3133171"/>
    <lineage>
        <taxon>Bacteria</taxon>
        <taxon>Bacillati</taxon>
        <taxon>Bacillota</taxon>
        <taxon>Clostridia</taxon>
        <taxon>Eubacteriales</taxon>
        <taxon>Oscillospiraceae</taxon>
        <taxon>Pseudoflavonifractor</taxon>
    </lineage>
</organism>
<dbReference type="RefSeq" id="WP_349231166.1">
    <property type="nucleotide sequence ID" value="NZ_JBBMFK010000005.1"/>
</dbReference>
<dbReference type="Proteomes" id="UP001464378">
    <property type="component" value="Unassembled WGS sequence"/>
</dbReference>
<evidence type="ECO:0000259" key="2">
    <source>
        <dbReference type="Pfam" id="PF03413"/>
    </source>
</evidence>
<feature type="domain" description="PepSY" evidence="2">
    <location>
        <begin position="202"/>
        <end position="260"/>
    </location>
</feature>
<dbReference type="EMBL" id="JBBMFK010000005">
    <property type="protein sequence ID" value="MEQ2442747.1"/>
    <property type="molecule type" value="Genomic_DNA"/>
</dbReference>
<feature type="domain" description="PepSY" evidence="2">
    <location>
        <begin position="110"/>
        <end position="171"/>
    </location>
</feature>
<accession>A0ABV1E618</accession>
<proteinExistence type="predicted"/>
<evidence type="ECO:0000256" key="1">
    <source>
        <dbReference type="SAM" id="SignalP"/>
    </source>
</evidence>
<gene>
    <name evidence="3" type="ORF">WMO64_04630</name>
</gene>
<dbReference type="Pfam" id="PF03413">
    <property type="entry name" value="PepSY"/>
    <property type="match status" value="2"/>
</dbReference>
<protein>
    <submittedName>
        <fullName evidence="3">PepSY domain-containing protein</fullName>
    </submittedName>
</protein>
<feature type="signal peptide" evidence="1">
    <location>
        <begin position="1"/>
        <end position="28"/>
    </location>
</feature>
<keyword evidence="4" id="KW-1185">Reference proteome</keyword>
<dbReference type="Gene3D" id="3.10.450.40">
    <property type="match status" value="2"/>
</dbReference>
<name>A0ABV1E618_9FIRM</name>
<dbReference type="InterPro" id="IPR025711">
    <property type="entry name" value="PepSY"/>
</dbReference>
<comment type="caution">
    <text evidence="3">The sequence shown here is derived from an EMBL/GenBank/DDBJ whole genome shotgun (WGS) entry which is preliminary data.</text>
</comment>
<evidence type="ECO:0000313" key="3">
    <source>
        <dbReference type="EMBL" id="MEQ2442747.1"/>
    </source>
</evidence>
<evidence type="ECO:0000313" key="4">
    <source>
        <dbReference type="Proteomes" id="UP001464378"/>
    </source>
</evidence>
<keyword evidence="1" id="KW-0732">Signal</keyword>
<feature type="chain" id="PRO_5047143292" evidence="1">
    <location>
        <begin position="29"/>
        <end position="265"/>
    </location>
</feature>
<reference evidence="3 4" key="1">
    <citation type="submission" date="2024-03" db="EMBL/GenBank/DDBJ databases">
        <title>Human intestinal bacterial collection.</title>
        <authorList>
            <person name="Pauvert C."/>
            <person name="Hitch T.C.A."/>
            <person name="Clavel T."/>
        </authorList>
    </citation>
    <scope>NUCLEOTIDE SEQUENCE [LARGE SCALE GENOMIC DNA]</scope>
    <source>
        <strain evidence="3 4">CLA-AP-H29</strain>
    </source>
</reference>